<keyword evidence="4" id="KW-0964">Secreted</keyword>
<dbReference type="GeneID" id="103274732"/>
<evidence type="ECO:0000256" key="17">
    <source>
        <dbReference type="ARBA" id="ARBA00075593"/>
    </source>
</evidence>
<feature type="domain" description="Peptidase S1" evidence="21">
    <location>
        <begin position="89"/>
        <end position="313"/>
    </location>
</feature>
<keyword evidence="9" id="KW-0865">Zymogen</keyword>
<dbReference type="Proteomes" id="UP000189704">
    <property type="component" value="Unplaced"/>
</dbReference>
<evidence type="ECO:0000256" key="8">
    <source>
        <dbReference type="ARBA" id="ARBA00022825"/>
    </source>
</evidence>
<dbReference type="PROSITE" id="PS00135">
    <property type="entry name" value="TRYPSIN_SER"/>
    <property type="match status" value="1"/>
</dbReference>
<evidence type="ECO:0000256" key="13">
    <source>
        <dbReference type="ARBA" id="ARBA00055227"/>
    </source>
</evidence>
<evidence type="ECO:0000256" key="16">
    <source>
        <dbReference type="ARBA" id="ARBA00067140"/>
    </source>
</evidence>
<evidence type="ECO:0000256" key="19">
    <source>
        <dbReference type="RuleBase" id="RU363034"/>
    </source>
</evidence>
<accession>A0A1U7UDJ7</accession>
<evidence type="ECO:0000256" key="15">
    <source>
        <dbReference type="ARBA" id="ARBA00066598"/>
    </source>
</evidence>
<comment type="subunit">
    <text evidence="14">Interacts with SPINK9.</text>
</comment>
<evidence type="ECO:0000256" key="12">
    <source>
        <dbReference type="ARBA" id="ARBA00050423"/>
    </source>
</evidence>
<keyword evidence="5 19" id="KW-0645">Protease</keyword>
<dbReference type="PRINTS" id="PR00722">
    <property type="entry name" value="CHYMOTRYPSIN"/>
</dbReference>
<comment type="subcellular location">
    <subcellularLocation>
        <location evidence="1">Cytoplasm</location>
    </subcellularLocation>
    <subcellularLocation>
        <location evidence="2">Secreted</location>
    </subcellularLocation>
</comment>
<evidence type="ECO:0000256" key="14">
    <source>
        <dbReference type="ARBA" id="ARBA00062590"/>
    </source>
</evidence>
<dbReference type="PANTHER" id="PTHR24271">
    <property type="entry name" value="KALLIKREIN-RELATED"/>
    <property type="match status" value="1"/>
</dbReference>
<dbReference type="InterPro" id="IPR018114">
    <property type="entry name" value="TRYPSIN_HIS"/>
</dbReference>
<dbReference type="PROSITE" id="PS50240">
    <property type="entry name" value="TRYPSIN_DOM"/>
    <property type="match status" value="1"/>
</dbReference>
<proteinExistence type="predicted"/>
<keyword evidence="11" id="KW-0325">Glycoprotein</keyword>
<keyword evidence="3" id="KW-0963">Cytoplasm</keyword>
<dbReference type="InterPro" id="IPR001314">
    <property type="entry name" value="Peptidase_S1A"/>
</dbReference>
<dbReference type="FunFam" id="2.40.10.10:FF:000041">
    <property type="entry name" value="kallikrein-6 isoform X2"/>
    <property type="match status" value="1"/>
</dbReference>
<name>A0A1U7UDJ7_CARSF</name>
<evidence type="ECO:0000259" key="21">
    <source>
        <dbReference type="PROSITE" id="PS50240"/>
    </source>
</evidence>
<dbReference type="GO" id="GO:0005576">
    <property type="term" value="C:extracellular region"/>
    <property type="evidence" value="ECO:0007669"/>
    <property type="project" value="UniProtKB-SubCell"/>
</dbReference>
<dbReference type="Pfam" id="PF00089">
    <property type="entry name" value="Trypsin"/>
    <property type="match status" value="1"/>
</dbReference>
<comment type="catalytic activity">
    <reaction evidence="12">
        <text>Cleavage of amide substrates following the basic amino acids Arg or Lys at the P1 position, with a preference for Arg over Lys.</text>
        <dbReference type="EC" id="3.4.21.118"/>
    </reaction>
</comment>
<evidence type="ECO:0000256" key="4">
    <source>
        <dbReference type="ARBA" id="ARBA00022525"/>
    </source>
</evidence>
<dbReference type="KEGG" id="csyr:103274732"/>
<dbReference type="GO" id="GO:0007613">
    <property type="term" value="P:memory"/>
    <property type="evidence" value="ECO:0007669"/>
    <property type="project" value="TreeGrafter"/>
</dbReference>
<evidence type="ECO:0000256" key="11">
    <source>
        <dbReference type="ARBA" id="ARBA00023180"/>
    </source>
</evidence>
<dbReference type="SMART" id="SM00020">
    <property type="entry name" value="Tryp_SPc"/>
    <property type="match status" value="1"/>
</dbReference>
<evidence type="ECO:0000256" key="18">
    <source>
        <dbReference type="ARBA" id="ARBA00076328"/>
    </source>
</evidence>
<keyword evidence="6" id="KW-0732">Signal</keyword>
<feature type="region of interest" description="Disordered" evidence="20">
    <location>
        <begin position="26"/>
        <end position="45"/>
    </location>
</feature>
<keyword evidence="10" id="KW-1015">Disulfide bond</keyword>
<keyword evidence="8 19" id="KW-0720">Serine protease</keyword>
<keyword evidence="22" id="KW-1185">Reference proteome</keyword>
<dbReference type="GO" id="GO:0048812">
    <property type="term" value="P:neuron projection morphogenesis"/>
    <property type="evidence" value="ECO:0007669"/>
    <property type="project" value="TreeGrafter"/>
</dbReference>
<evidence type="ECO:0000313" key="22">
    <source>
        <dbReference type="Proteomes" id="UP000189704"/>
    </source>
</evidence>
<dbReference type="GO" id="GO:0006508">
    <property type="term" value="P:proteolysis"/>
    <property type="evidence" value="ECO:0007669"/>
    <property type="project" value="UniProtKB-KW"/>
</dbReference>
<evidence type="ECO:0000313" key="23">
    <source>
        <dbReference type="RefSeq" id="XP_008070344.1"/>
    </source>
</evidence>
<evidence type="ECO:0000256" key="1">
    <source>
        <dbReference type="ARBA" id="ARBA00004496"/>
    </source>
</evidence>
<dbReference type="EC" id="3.4.21.118" evidence="15"/>
<gene>
    <name evidence="23" type="primary">KLK8</name>
</gene>
<dbReference type="InterPro" id="IPR033116">
    <property type="entry name" value="TRYPSIN_SER"/>
</dbReference>
<evidence type="ECO:0000256" key="2">
    <source>
        <dbReference type="ARBA" id="ARBA00004613"/>
    </source>
</evidence>
<evidence type="ECO:0000256" key="20">
    <source>
        <dbReference type="SAM" id="MobiDB-lite"/>
    </source>
</evidence>
<evidence type="ECO:0000256" key="9">
    <source>
        <dbReference type="ARBA" id="ARBA00023145"/>
    </source>
</evidence>
<reference evidence="23" key="1">
    <citation type="submission" date="2025-08" db="UniProtKB">
        <authorList>
            <consortium name="RefSeq"/>
        </authorList>
    </citation>
    <scope>IDENTIFICATION</scope>
</reference>
<dbReference type="SUPFAM" id="SSF50494">
    <property type="entry name" value="Trypsin-like serine proteases"/>
    <property type="match status" value="1"/>
</dbReference>
<evidence type="ECO:0000256" key="10">
    <source>
        <dbReference type="ARBA" id="ARBA00023157"/>
    </source>
</evidence>
<organism evidence="22 23">
    <name type="scientific">Carlito syrichta</name>
    <name type="common">Philippine tarsier</name>
    <name type="synonym">Tarsius syrichta</name>
    <dbReference type="NCBI Taxonomy" id="1868482"/>
    <lineage>
        <taxon>Eukaryota</taxon>
        <taxon>Metazoa</taxon>
        <taxon>Chordata</taxon>
        <taxon>Craniata</taxon>
        <taxon>Vertebrata</taxon>
        <taxon>Euteleostomi</taxon>
        <taxon>Mammalia</taxon>
        <taxon>Eutheria</taxon>
        <taxon>Euarchontoglires</taxon>
        <taxon>Primates</taxon>
        <taxon>Haplorrhini</taxon>
        <taxon>Tarsiiformes</taxon>
        <taxon>Tarsiidae</taxon>
        <taxon>Carlito</taxon>
    </lineage>
</organism>
<evidence type="ECO:0000256" key="3">
    <source>
        <dbReference type="ARBA" id="ARBA00022490"/>
    </source>
</evidence>
<feature type="compositionally biased region" description="Polar residues" evidence="20">
    <location>
        <begin position="30"/>
        <end position="42"/>
    </location>
</feature>
<evidence type="ECO:0000256" key="7">
    <source>
        <dbReference type="ARBA" id="ARBA00022801"/>
    </source>
</evidence>
<dbReference type="PANTHER" id="PTHR24271:SF62">
    <property type="entry name" value="KALLIKREIN-8"/>
    <property type="match status" value="1"/>
</dbReference>
<dbReference type="STRING" id="1868482.ENSTSYP00000019564"/>
<sequence>MIPRLRYRRRRSRRRGFPVKRLQICVPGSENRSPGPSSTGSESVDDPAPWILEDLAMGRPPPGAAWTWILLLLTWAAWAGRPRAQESKLLEGQECEPHSQPWQTALFQGQQLLCGGVLVGAKWVLTAAHCKKPKYTVRLGDHSLQKKDGPEQEISVARSIPHPCYNSNDSDNHNHDLMLLQLRDRASLGSKVKPISLADHCPQVGQMCTISGWGTVTSPRENFPDTLNCAEIRIFPQKKCEDAYPGQVSDGMLCAGNSNGADTCQGDSGGPLVCDGVLQGITSWGSDPCGWPERPGVYTNICRYLDWIKKTMGSKG</sequence>
<dbReference type="AlphaFoldDB" id="A0A1U7UDJ7"/>
<evidence type="ECO:0000256" key="6">
    <source>
        <dbReference type="ARBA" id="ARBA00022729"/>
    </source>
</evidence>
<dbReference type="InterPro" id="IPR009003">
    <property type="entry name" value="Peptidase_S1_PA"/>
</dbReference>
<dbReference type="RefSeq" id="XP_008070344.1">
    <property type="nucleotide sequence ID" value="XM_008072153.1"/>
</dbReference>
<comment type="function">
    <text evidence="13">Serine protease which is capable of degrading a number of proteins such as casein, fibrinogen, kininogen, fibronectin and collagen type IV. Also cleaves L1CAM in response to increased neural activity. Induces neurite outgrowth and fasciculation of cultured hippocampal neurons. Plays a role in the formation and maturation of orphan and small synaptic boutons in the Schaffer-collateral pathway, regulates Schaffer-collateral long-term potentiation in the hippocampus and is required for memory acquisition and synaptic plasticity. Involved in skin desquamation and keratinocyte proliferation. Plays a role in the secondary phase of pathogenesis following spinal cord injury.</text>
</comment>
<dbReference type="InterPro" id="IPR001254">
    <property type="entry name" value="Trypsin_dom"/>
</dbReference>
<dbReference type="OrthoDB" id="546450at2759"/>
<dbReference type="Gene3D" id="2.40.10.10">
    <property type="entry name" value="Trypsin-like serine proteases"/>
    <property type="match status" value="2"/>
</dbReference>
<dbReference type="CTD" id="11202"/>
<dbReference type="GO" id="GO:0030141">
    <property type="term" value="C:secretory granule"/>
    <property type="evidence" value="ECO:0007669"/>
    <property type="project" value="TreeGrafter"/>
</dbReference>
<dbReference type="GO" id="GO:0004252">
    <property type="term" value="F:serine-type endopeptidase activity"/>
    <property type="evidence" value="ECO:0007669"/>
    <property type="project" value="InterPro"/>
</dbReference>
<dbReference type="PROSITE" id="PS00134">
    <property type="entry name" value="TRYPSIN_HIS"/>
    <property type="match status" value="1"/>
</dbReference>
<keyword evidence="7 19" id="KW-0378">Hydrolase</keyword>
<protein>
    <recommendedName>
        <fullName evidence="16">Kallikrein-8</fullName>
        <ecNumber evidence="15">3.4.21.118</ecNumber>
    </recommendedName>
    <alternativeName>
        <fullName evidence="18">Neuropsin</fullName>
    </alternativeName>
    <alternativeName>
        <fullName evidence="17">Serine protease 19</fullName>
    </alternativeName>
</protein>
<evidence type="ECO:0000256" key="5">
    <source>
        <dbReference type="ARBA" id="ARBA00022670"/>
    </source>
</evidence>
<dbReference type="InterPro" id="IPR043504">
    <property type="entry name" value="Peptidase_S1_PA_chymotrypsin"/>
</dbReference>
<dbReference type="FunFam" id="2.40.10.10:FF:000087">
    <property type="entry name" value="Kallikrein 8 (Neuropsin/ovasin)"/>
    <property type="match status" value="1"/>
</dbReference>
<dbReference type="CDD" id="cd00190">
    <property type="entry name" value="Tryp_SPc"/>
    <property type="match status" value="1"/>
</dbReference>